<dbReference type="AlphaFoldDB" id="A0A383B6U2"/>
<feature type="non-terminal residue" evidence="2">
    <location>
        <position position="248"/>
    </location>
</feature>
<proteinExistence type="predicted"/>
<organism evidence="2">
    <name type="scientific">marine metagenome</name>
    <dbReference type="NCBI Taxonomy" id="408172"/>
    <lineage>
        <taxon>unclassified sequences</taxon>
        <taxon>metagenomes</taxon>
        <taxon>ecological metagenomes</taxon>
    </lineage>
</organism>
<accession>A0A383B6U2</accession>
<dbReference type="PANTHER" id="PTHR43042">
    <property type="entry name" value="SAM-DEPENDENT METHYLTRANSFERASE"/>
    <property type="match status" value="1"/>
</dbReference>
<dbReference type="EMBL" id="UINC01197589">
    <property type="protein sequence ID" value="SVE15155.1"/>
    <property type="molecule type" value="Genomic_DNA"/>
</dbReference>
<feature type="region of interest" description="Disordered" evidence="1">
    <location>
        <begin position="58"/>
        <end position="80"/>
    </location>
</feature>
<dbReference type="Gene3D" id="3.30.750.80">
    <property type="entry name" value="RNA methyltransferase domain (HRMD) like"/>
    <property type="match status" value="1"/>
</dbReference>
<dbReference type="Gene3D" id="3.40.50.150">
    <property type="entry name" value="Vaccinia Virus protein VP39"/>
    <property type="match status" value="1"/>
</dbReference>
<dbReference type="SUPFAM" id="SSF53335">
    <property type="entry name" value="S-adenosyl-L-methionine-dependent methyltransferases"/>
    <property type="match status" value="1"/>
</dbReference>
<name>A0A383B6U2_9ZZZZ</name>
<protein>
    <submittedName>
        <fullName evidence="2">Uncharacterized protein</fullName>
    </submittedName>
</protein>
<dbReference type="InterPro" id="IPR029063">
    <property type="entry name" value="SAM-dependent_MTases_sf"/>
</dbReference>
<evidence type="ECO:0000313" key="2">
    <source>
        <dbReference type="EMBL" id="SVE15155.1"/>
    </source>
</evidence>
<evidence type="ECO:0000256" key="1">
    <source>
        <dbReference type="SAM" id="MobiDB-lite"/>
    </source>
</evidence>
<gene>
    <name evidence="2" type="ORF">METZ01_LOCUS468009</name>
</gene>
<reference evidence="2" key="1">
    <citation type="submission" date="2018-05" db="EMBL/GenBank/DDBJ databases">
        <authorList>
            <person name="Lanie J.A."/>
            <person name="Ng W.-L."/>
            <person name="Kazmierczak K.M."/>
            <person name="Andrzejewski T.M."/>
            <person name="Davidsen T.M."/>
            <person name="Wayne K.J."/>
            <person name="Tettelin H."/>
            <person name="Glass J.I."/>
            <person name="Rusch D."/>
            <person name="Podicherti R."/>
            <person name="Tsui H.-C.T."/>
            <person name="Winkler M.E."/>
        </authorList>
    </citation>
    <scope>NUCLEOTIDE SEQUENCE</scope>
</reference>
<sequence>MSTQLHERFAGWRAAILTTSDEWAIPLSLSSGPDDVFYNGALQCPLLHGIVPAAGHSPASGSSSEAAVTPSSSMTASSSIARRSDGAQMLANRLRKNLRIVGKWARREGITCYRLYDADLPEYAVAVDLYQVAEGDRRWAHVQEYRAPATIDPAKAAARLQEALPTIGEELGIARQDLHFKLRERKKGKTQYQRLAQSGEYYEVREGPVTLWVNFTDYLDTGLFLDHRPTRQMIGSMAQGKRFLNLFG</sequence>
<dbReference type="PANTHER" id="PTHR43042:SF3">
    <property type="entry name" value="RIBOSOMAL RNA LARGE SUBUNIT METHYLTRANSFERASE YWBD-RELATED"/>
    <property type="match status" value="1"/>
</dbReference>